<dbReference type="PANTHER" id="PTHR41878:SF1">
    <property type="entry name" value="TNPR PROTEIN"/>
    <property type="match status" value="1"/>
</dbReference>
<reference evidence="2 3" key="1">
    <citation type="submission" date="2017-03" db="EMBL/GenBank/DDBJ databases">
        <title>Complete genome sequence of Candidatus 'Thiodictyon syntrophicum' sp. nov. strain Cad16T, a photolithoautotroph purple sulfur bacterium isolated from an alpine meromictic lake.</title>
        <authorList>
            <person name="Luedin S.M."/>
            <person name="Pothier J.F."/>
            <person name="Danza F."/>
            <person name="Storelli N."/>
            <person name="Wittwer M."/>
            <person name="Tonolla M."/>
        </authorList>
    </citation>
    <scope>NUCLEOTIDE SEQUENCE [LARGE SCALE GENOMIC DNA]</scope>
    <source>
        <strain evidence="2 3">Cad16T</strain>
    </source>
</reference>
<dbReference type="AlphaFoldDB" id="A0A2K8U459"/>
<dbReference type="InterPro" id="IPR024047">
    <property type="entry name" value="MM3350-like_sf"/>
</dbReference>
<dbReference type="EMBL" id="CP020370">
    <property type="protein sequence ID" value="AUB80370.1"/>
    <property type="molecule type" value="Genomic_DNA"/>
</dbReference>
<proteinExistence type="predicted"/>
<evidence type="ECO:0000259" key="1">
    <source>
        <dbReference type="Pfam" id="PF07929"/>
    </source>
</evidence>
<dbReference type="Proteomes" id="UP000232638">
    <property type="component" value="Chromosome"/>
</dbReference>
<protein>
    <recommendedName>
        <fullName evidence="1">Plasmid pRiA4b Orf3-like domain-containing protein</fullName>
    </recommendedName>
</protein>
<dbReference type="Pfam" id="PF07929">
    <property type="entry name" value="PRiA4_ORF3"/>
    <property type="match status" value="1"/>
</dbReference>
<dbReference type="PANTHER" id="PTHR41878">
    <property type="entry name" value="LEXA REPRESSOR-RELATED"/>
    <property type="match status" value="1"/>
</dbReference>
<name>A0A2K8U459_9GAMM</name>
<organism evidence="2 3">
    <name type="scientific">Candidatus Thiodictyon syntrophicum</name>
    <dbReference type="NCBI Taxonomy" id="1166950"/>
    <lineage>
        <taxon>Bacteria</taxon>
        <taxon>Pseudomonadati</taxon>
        <taxon>Pseudomonadota</taxon>
        <taxon>Gammaproteobacteria</taxon>
        <taxon>Chromatiales</taxon>
        <taxon>Chromatiaceae</taxon>
        <taxon>Thiodictyon</taxon>
    </lineage>
</organism>
<dbReference type="InterPro" id="IPR012912">
    <property type="entry name" value="Plasmid_pRiA4b_Orf3-like"/>
</dbReference>
<evidence type="ECO:0000313" key="3">
    <source>
        <dbReference type="Proteomes" id="UP000232638"/>
    </source>
</evidence>
<dbReference type="RefSeq" id="WP_100918169.1">
    <property type="nucleotide sequence ID" value="NZ_CP020370.1"/>
</dbReference>
<dbReference type="Gene3D" id="3.10.290.30">
    <property type="entry name" value="MM3350-like"/>
    <property type="match status" value="1"/>
</dbReference>
<keyword evidence="3" id="KW-1185">Reference proteome</keyword>
<dbReference type="OrthoDB" id="9816539at2"/>
<dbReference type="SUPFAM" id="SSF159941">
    <property type="entry name" value="MM3350-like"/>
    <property type="match status" value="1"/>
</dbReference>
<accession>A0A2K8U459</accession>
<dbReference type="KEGG" id="tsy:THSYN_04980"/>
<gene>
    <name evidence="2" type="ORF">THSYN_04980</name>
</gene>
<evidence type="ECO:0000313" key="2">
    <source>
        <dbReference type="EMBL" id="AUB80370.1"/>
    </source>
</evidence>
<feature type="domain" description="Plasmid pRiA4b Orf3-like" evidence="1">
    <location>
        <begin position="8"/>
        <end position="177"/>
    </location>
</feature>
<sequence>MAKSAQAIYQIKIGLDGAKPPIWRRVLIDGAVPLPKFHQVIQIVMGWTDSHLHQFRVGRVYYGTPDPHSDFMEILDERRYKLNQLLRNEKESIIYEYDFGDSWEHKISLEKILPGDPAATLPCCIKGKGACPPEDVGGIPGYYGFIAALGDPTHPEHEEYKEWIGGEFDPQAFEVDEVNALLLEYCR</sequence>